<feature type="domain" description="CENP-V/GFA" evidence="5">
    <location>
        <begin position="14"/>
        <end position="118"/>
    </location>
</feature>
<evidence type="ECO:0000313" key="7">
    <source>
        <dbReference type="Proteomes" id="UP000813461"/>
    </source>
</evidence>
<protein>
    <submittedName>
        <fullName evidence="6">Mss4-like protein</fullName>
    </submittedName>
</protein>
<comment type="caution">
    <text evidence="6">The sequence shown here is derived from an EMBL/GenBank/DDBJ whole genome shotgun (WGS) entry which is preliminary data.</text>
</comment>
<dbReference type="Gene3D" id="3.90.1590.10">
    <property type="entry name" value="glutathione-dependent formaldehyde- activating enzyme (gfa)"/>
    <property type="match status" value="1"/>
</dbReference>
<evidence type="ECO:0000259" key="5">
    <source>
        <dbReference type="PROSITE" id="PS51891"/>
    </source>
</evidence>
<evidence type="ECO:0000256" key="3">
    <source>
        <dbReference type="ARBA" id="ARBA00022833"/>
    </source>
</evidence>
<sequence length="361" mass="39685">MSSNQTANVATRTFYATCHCRASAFSFDVPISNLPLPVHFCHCSICRRSTGTLSTAGAIIPDPIIDLSSVTAYKSSEQLTRYFCSTCGAHFLGSIQLGETRKWFVSAPSVDAEEEIWDFSGHVFVGSTGDGGLAPLLQNIGEKELKSWDTWAGRSAPWPATQNIAVSKPAFKESSRLRAHCHCGGIDFCISRPNGNETFTDIDEHYVRKHKDKWLGIHDVCTSCRLTISTWVTSWIFPSRDKIILADGSPYPADGIFGTAKAYSSSVGVNRTFCGTCGAAVSYVSDDRSHVVDVAAGLLDHTRQDVRAEDWIEWRSYKLAWEEDAVWKNAKEALKRGLQANELNIGQVVTCSDGVQADREI</sequence>
<gene>
    <name evidence="6" type="ORF">FB567DRAFT_538435</name>
</gene>
<keyword evidence="7" id="KW-1185">Reference proteome</keyword>
<dbReference type="AlphaFoldDB" id="A0A8K0VT56"/>
<dbReference type="InterPro" id="IPR006913">
    <property type="entry name" value="CENP-V/GFA"/>
</dbReference>
<evidence type="ECO:0000256" key="4">
    <source>
        <dbReference type="ARBA" id="ARBA00023239"/>
    </source>
</evidence>
<dbReference type="InterPro" id="IPR011057">
    <property type="entry name" value="Mss4-like_sf"/>
</dbReference>
<keyword evidence="2" id="KW-0479">Metal-binding</keyword>
<name>A0A8K0VT56_9PLEO</name>
<keyword evidence="4" id="KW-0456">Lyase</keyword>
<dbReference type="GO" id="GO:0016846">
    <property type="term" value="F:carbon-sulfur lyase activity"/>
    <property type="evidence" value="ECO:0007669"/>
    <property type="project" value="InterPro"/>
</dbReference>
<evidence type="ECO:0000313" key="6">
    <source>
        <dbReference type="EMBL" id="KAH7072590.1"/>
    </source>
</evidence>
<dbReference type="PROSITE" id="PS51891">
    <property type="entry name" value="CENP_V_GFA"/>
    <property type="match status" value="1"/>
</dbReference>
<dbReference type="PANTHER" id="PTHR33337">
    <property type="entry name" value="GFA DOMAIN-CONTAINING PROTEIN"/>
    <property type="match status" value="1"/>
</dbReference>
<dbReference type="PANTHER" id="PTHR33337:SF31">
    <property type="entry name" value="DUF636 DOMAIN PROTEIN (AFU_ORTHOLOGUE AFUA_2G12650)"/>
    <property type="match status" value="1"/>
</dbReference>
<dbReference type="Proteomes" id="UP000813461">
    <property type="component" value="Unassembled WGS sequence"/>
</dbReference>
<dbReference type="Gene3D" id="2.170.150.70">
    <property type="match status" value="1"/>
</dbReference>
<accession>A0A8K0VT56</accession>
<reference evidence="6" key="1">
    <citation type="journal article" date="2021" name="Nat. Commun.">
        <title>Genetic determinants of endophytism in the Arabidopsis root mycobiome.</title>
        <authorList>
            <person name="Mesny F."/>
            <person name="Miyauchi S."/>
            <person name="Thiergart T."/>
            <person name="Pickel B."/>
            <person name="Atanasova L."/>
            <person name="Karlsson M."/>
            <person name="Huettel B."/>
            <person name="Barry K.W."/>
            <person name="Haridas S."/>
            <person name="Chen C."/>
            <person name="Bauer D."/>
            <person name="Andreopoulos W."/>
            <person name="Pangilinan J."/>
            <person name="LaButti K."/>
            <person name="Riley R."/>
            <person name="Lipzen A."/>
            <person name="Clum A."/>
            <person name="Drula E."/>
            <person name="Henrissat B."/>
            <person name="Kohler A."/>
            <person name="Grigoriev I.V."/>
            <person name="Martin F.M."/>
            <person name="Hacquard S."/>
        </authorList>
    </citation>
    <scope>NUCLEOTIDE SEQUENCE</scope>
    <source>
        <strain evidence="6">MPI-SDFR-AT-0120</strain>
    </source>
</reference>
<proteinExistence type="inferred from homology"/>
<organism evidence="6 7">
    <name type="scientific">Paraphoma chrysanthemicola</name>
    <dbReference type="NCBI Taxonomy" id="798071"/>
    <lineage>
        <taxon>Eukaryota</taxon>
        <taxon>Fungi</taxon>
        <taxon>Dikarya</taxon>
        <taxon>Ascomycota</taxon>
        <taxon>Pezizomycotina</taxon>
        <taxon>Dothideomycetes</taxon>
        <taxon>Pleosporomycetidae</taxon>
        <taxon>Pleosporales</taxon>
        <taxon>Pleosporineae</taxon>
        <taxon>Phaeosphaeriaceae</taxon>
        <taxon>Paraphoma</taxon>
    </lineage>
</organism>
<dbReference type="EMBL" id="JAGMVJ010000023">
    <property type="protein sequence ID" value="KAH7072590.1"/>
    <property type="molecule type" value="Genomic_DNA"/>
</dbReference>
<evidence type="ECO:0000256" key="2">
    <source>
        <dbReference type="ARBA" id="ARBA00022723"/>
    </source>
</evidence>
<dbReference type="Pfam" id="PF04828">
    <property type="entry name" value="GFA"/>
    <property type="match status" value="2"/>
</dbReference>
<dbReference type="SUPFAM" id="SSF51316">
    <property type="entry name" value="Mss4-like"/>
    <property type="match status" value="2"/>
</dbReference>
<keyword evidence="3" id="KW-0862">Zinc</keyword>
<comment type="similarity">
    <text evidence="1">Belongs to the Gfa family.</text>
</comment>
<dbReference type="OrthoDB" id="5422068at2759"/>
<evidence type="ECO:0000256" key="1">
    <source>
        <dbReference type="ARBA" id="ARBA00005495"/>
    </source>
</evidence>
<dbReference type="GO" id="GO:0046872">
    <property type="term" value="F:metal ion binding"/>
    <property type="evidence" value="ECO:0007669"/>
    <property type="project" value="UniProtKB-KW"/>
</dbReference>